<name>A0A392UWC8_9FABA</name>
<accession>A0A392UWC8</accession>
<keyword evidence="1" id="KW-0812">Transmembrane</keyword>
<comment type="caution">
    <text evidence="2">The sequence shown here is derived from an EMBL/GenBank/DDBJ whole genome shotgun (WGS) entry which is preliminary data.</text>
</comment>
<feature type="transmembrane region" description="Helical" evidence="1">
    <location>
        <begin position="6"/>
        <end position="28"/>
    </location>
</feature>
<keyword evidence="1" id="KW-1133">Transmembrane helix</keyword>
<feature type="non-terminal residue" evidence="2">
    <location>
        <position position="1"/>
    </location>
</feature>
<sequence length="46" mass="5262">VQVEFVGQILVVVHVVVVLVGFQIVVKVQKMVYSHERKFVQLRGLD</sequence>
<keyword evidence="1" id="KW-0472">Membrane</keyword>
<protein>
    <submittedName>
        <fullName evidence="2">Uncharacterized protein</fullName>
    </submittedName>
</protein>
<evidence type="ECO:0000313" key="2">
    <source>
        <dbReference type="EMBL" id="MCI79299.1"/>
    </source>
</evidence>
<evidence type="ECO:0000313" key="3">
    <source>
        <dbReference type="Proteomes" id="UP000265520"/>
    </source>
</evidence>
<dbReference type="AlphaFoldDB" id="A0A392UWC8"/>
<dbReference type="Proteomes" id="UP000265520">
    <property type="component" value="Unassembled WGS sequence"/>
</dbReference>
<proteinExistence type="predicted"/>
<dbReference type="EMBL" id="LXQA010970779">
    <property type="protein sequence ID" value="MCI79299.1"/>
    <property type="molecule type" value="Genomic_DNA"/>
</dbReference>
<evidence type="ECO:0000256" key="1">
    <source>
        <dbReference type="SAM" id="Phobius"/>
    </source>
</evidence>
<organism evidence="2 3">
    <name type="scientific">Trifolium medium</name>
    <dbReference type="NCBI Taxonomy" id="97028"/>
    <lineage>
        <taxon>Eukaryota</taxon>
        <taxon>Viridiplantae</taxon>
        <taxon>Streptophyta</taxon>
        <taxon>Embryophyta</taxon>
        <taxon>Tracheophyta</taxon>
        <taxon>Spermatophyta</taxon>
        <taxon>Magnoliopsida</taxon>
        <taxon>eudicotyledons</taxon>
        <taxon>Gunneridae</taxon>
        <taxon>Pentapetalae</taxon>
        <taxon>rosids</taxon>
        <taxon>fabids</taxon>
        <taxon>Fabales</taxon>
        <taxon>Fabaceae</taxon>
        <taxon>Papilionoideae</taxon>
        <taxon>50 kb inversion clade</taxon>
        <taxon>NPAAA clade</taxon>
        <taxon>Hologalegina</taxon>
        <taxon>IRL clade</taxon>
        <taxon>Trifolieae</taxon>
        <taxon>Trifolium</taxon>
    </lineage>
</organism>
<reference evidence="2 3" key="1">
    <citation type="journal article" date="2018" name="Front. Plant Sci.">
        <title>Red Clover (Trifolium pratense) and Zigzag Clover (T. medium) - A Picture of Genomic Similarities and Differences.</title>
        <authorList>
            <person name="Dluhosova J."/>
            <person name="Istvanek J."/>
            <person name="Nedelnik J."/>
            <person name="Repkova J."/>
        </authorList>
    </citation>
    <scope>NUCLEOTIDE SEQUENCE [LARGE SCALE GENOMIC DNA]</scope>
    <source>
        <strain evidence="3">cv. 10/8</strain>
        <tissue evidence="2">Leaf</tissue>
    </source>
</reference>
<keyword evidence="3" id="KW-1185">Reference proteome</keyword>